<keyword evidence="2 5" id="KW-0547">Nucleotide-binding</keyword>
<comment type="pathway">
    <text evidence="5">Cofactor biosynthesis; coenzyme A biosynthesis; CoA from (R)-pantothenate: step 5/5.</text>
</comment>
<keyword evidence="5 7" id="KW-0418">Kinase</keyword>
<dbReference type="EMBL" id="JAPFQI010000009">
    <property type="protein sequence ID" value="MCW8086503.1"/>
    <property type="molecule type" value="Genomic_DNA"/>
</dbReference>
<dbReference type="PANTHER" id="PTHR10695">
    <property type="entry name" value="DEPHOSPHO-COA KINASE-RELATED"/>
    <property type="match status" value="1"/>
</dbReference>
<keyword evidence="5 7" id="KW-0808">Transferase</keyword>
<dbReference type="InterPro" id="IPR001977">
    <property type="entry name" value="Depp_CoAkinase"/>
</dbReference>
<dbReference type="PROSITE" id="PS51219">
    <property type="entry name" value="DPCK"/>
    <property type="match status" value="1"/>
</dbReference>
<dbReference type="InterPro" id="IPR027417">
    <property type="entry name" value="P-loop_NTPase"/>
</dbReference>
<dbReference type="GO" id="GO:0004140">
    <property type="term" value="F:dephospho-CoA kinase activity"/>
    <property type="evidence" value="ECO:0007669"/>
    <property type="project" value="UniProtKB-EC"/>
</dbReference>
<dbReference type="EC" id="2.7.1.24" evidence="5 6"/>
<dbReference type="PANTHER" id="PTHR10695:SF46">
    <property type="entry name" value="BIFUNCTIONAL COENZYME A SYNTHASE-RELATED"/>
    <property type="match status" value="1"/>
</dbReference>
<keyword evidence="4 5" id="KW-0173">Coenzyme A biosynthesis</keyword>
<accession>A0ABT3NWI8</accession>
<comment type="catalytic activity">
    <reaction evidence="5">
        <text>3'-dephospho-CoA + ATP = ADP + CoA + H(+)</text>
        <dbReference type="Rhea" id="RHEA:18245"/>
        <dbReference type="ChEBI" id="CHEBI:15378"/>
        <dbReference type="ChEBI" id="CHEBI:30616"/>
        <dbReference type="ChEBI" id="CHEBI:57287"/>
        <dbReference type="ChEBI" id="CHEBI:57328"/>
        <dbReference type="ChEBI" id="CHEBI:456216"/>
        <dbReference type="EC" id="2.7.1.24"/>
    </reaction>
</comment>
<organism evidence="7 8">
    <name type="scientific">Sabulicella glaciei</name>
    <dbReference type="NCBI Taxonomy" id="2984948"/>
    <lineage>
        <taxon>Bacteria</taxon>
        <taxon>Pseudomonadati</taxon>
        <taxon>Pseudomonadota</taxon>
        <taxon>Alphaproteobacteria</taxon>
        <taxon>Acetobacterales</taxon>
        <taxon>Acetobacteraceae</taxon>
        <taxon>Sabulicella</taxon>
    </lineage>
</organism>
<evidence type="ECO:0000256" key="5">
    <source>
        <dbReference type="HAMAP-Rule" id="MF_00376"/>
    </source>
</evidence>
<dbReference type="CDD" id="cd02022">
    <property type="entry name" value="DPCK"/>
    <property type="match status" value="1"/>
</dbReference>
<evidence type="ECO:0000256" key="2">
    <source>
        <dbReference type="ARBA" id="ARBA00022741"/>
    </source>
</evidence>
<comment type="subcellular location">
    <subcellularLocation>
        <location evidence="5">Cytoplasm</location>
    </subcellularLocation>
</comment>
<evidence type="ECO:0000313" key="8">
    <source>
        <dbReference type="Proteomes" id="UP001526430"/>
    </source>
</evidence>
<dbReference type="Proteomes" id="UP001526430">
    <property type="component" value="Unassembled WGS sequence"/>
</dbReference>
<dbReference type="Pfam" id="PF01121">
    <property type="entry name" value="CoaE"/>
    <property type="match status" value="1"/>
</dbReference>
<comment type="caution">
    <text evidence="7">The sequence shown here is derived from an EMBL/GenBank/DDBJ whole genome shotgun (WGS) entry which is preliminary data.</text>
</comment>
<dbReference type="RefSeq" id="WP_301590570.1">
    <property type="nucleotide sequence ID" value="NZ_JAPFQI010000009.1"/>
</dbReference>
<evidence type="ECO:0000256" key="1">
    <source>
        <dbReference type="ARBA" id="ARBA00009018"/>
    </source>
</evidence>
<comment type="function">
    <text evidence="5">Catalyzes the phosphorylation of the 3'-hydroxyl group of dephosphocoenzyme A to form coenzyme A.</text>
</comment>
<sequence>MKVWGLTGGIGMGKSTAARVFRSHRIPVFDADEAVHALQAKGGAAVWPIEREFPGTVRDGAVNREALRRAVLPDPAALTRLERIVHPLVRRAEARFLARARAQRAKAAVLDIPLLFETRKTRESLLPFDAIFVVSAPAEVQAQRVLRRPGMTPARLEAIRARQMPDAEKRRRATYVVRTGLSRFHTVAQLRRLLREEGL</sequence>
<dbReference type="HAMAP" id="MF_00376">
    <property type="entry name" value="Dephospho_CoA_kinase"/>
    <property type="match status" value="1"/>
</dbReference>
<evidence type="ECO:0000256" key="4">
    <source>
        <dbReference type="ARBA" id="ARBA00022993"/>
    </source>
</evidence>
<dbReference type="NCBIfam" id="TIGR00152">
    <property type="entry name" value="dephospho-CoA kinase"/>
    <property type="match status" value="1"/>
</dbReference>
<dbReference type="SUPFAM" id="SSF52540">
    <property type="entry name" value="P-loop containing nucleoside triphosphate hydrolases"/>
    <property type="match status" value="1"/>
</dbReference>
<keyword evidence="8" id="KW-1185">Reference proteome</keyword>
<protein>
    <recommendedName>
        <fullName evidence="5 6">Dephospho-CoA kinase</fullName>
        <ecNumber evidence="5 6">2.7.1.24</ecNumber>
    </recommendedName>
    <alternativeName>
        <fullName evidence="5">Dephosphocoenzyme A kinase</fullName>
    </alternativeName>
</protein>
<evidence type="ECO:0000256" key="6">
    <source>
        <dbReference type="NCBIfam" id="TIGR00152"/>
    </source>
</evidence>
<keyword evidence="3 5" id="KW-0067">ATP-binding</keyword>
<keyword evidence="5" id="KW-0963">Cytoplasm</keyword>
<evidence type="ECO:0000256" key="3">
    <source>
        <dbReference type="ARBA" id="ARBA00022840"/>
    </source>
</evidence>
<comment type="similarity">
    <text evidence="1 5">Belongs to the CoaE family.</text>
</comment>
<feature type="binding site" evidence="5">
    <location>
        <begin position="11"/>
        <end position="16"/>
    </location>
    <ligand>
        <name>ATP</name>
        <dbReference type="ChEBI" id="CHEBI:30616"/>
    </ligand>
</feature>
<gene>
    <name evidence="5 7" type="primary">coaE</name>
    <name evidence="7" type="ORF">OF850_12755</name>
</gene>
<evidence type="ECO:0000313" key="7">
    <source>
        <dbReference type="EMBL" id="MCW8086503.1"/>
    </source>
</evidence>
<proteinExistence type="inferred from homology"/>
<dbReference type="Gene3D" id="3.40.50.300">
    <property type="entry name" value="P-loop containing nucleotide triphosphate hydrolases"/>
    <property type="match status" value="1"/>
</dbReference>
<name>A0ABT3NWI8_9PROT</name>
<reference evidence="7 8" key="1">
    <citation type="submission" date="2022-10" db="EMBL/GenBank/DDBJ databases">
        <title>Roseococcus glaciei nov., sp. nov., isolated from glacier.</title>
        <authorList>
            <person name="Liu Q."/>
            <person name="Xin Y.-H."/>
        </authorList>
    </citation>
    <scope>NUCLEOTIDE SEQUENCE [LARGE SCALE GENOMIC DNA]</scope>
    <source>
        <strain evidence="7 8">MDT2-1-1</strain>
    </source>
</reference>